<evidence type="ECO:0000313" key="2">
    <source>
        <dbReference type="Proteomes" id="UP001150238"/>
    </source>
</evidence>
<name>A0A9W9AJ75_9AGAR</name>
<accession>A0A9W9AJ75</accession>
<reference evidence="1" key="2">
    <citation type="journal article" date="2023" name="Proc. Natl. Acad. Sci. U.S.A.">
        <title>A global phylogenomic analysis of the shiitake genus Lentinula.</title>
        <authorList>
            <person name="Sierra-Patev S."/>
            <person name="Min B."/>
            <person name="Naranjo-Ortiz M."/>
            <person name="Looney B."/>
            <person name="Konkel Z."/>
            <person name="Slot J.C."/>
            <person name="Sakamoto Y."/>
            <person name="Steenwyk J.L."/>
            <person name="Rokas A."/>
            <person name="Carro J."/>
            <person name="Camarero S."/>
            <person name="Ferreira P."/>
            <person name="Molpeceres G."/>
            <person name="Ruiz-Duenas F.J."/>
            <person name="Serrano A."/>
            <person name="Henrissat B."/>
            <person name="Drula E."/>
            <person name="Hughes K.W."/>
            <person name="Mata J.L."/>
            <person name="Ishikawa N.K."/>
            <person name="Vargas-Isla R."/>
            <person name="Ushijima S."/>
            <person name="Smith C.A."/>
            <person name="Donoghue J."/>
            <person name="Ahrendt S."/>
            <person name="Andreopoulos W."/>
            <person name="He G."/>
            <person name="LaButti K."/>
            <person name="Lipzen A."/>
            <person name="Ng V."/>
            <person name="Riley R."/>
            <person name="Sandor L."/>
            <person name="Barry K."/>
            <person name="Martinez A.T."/>
            <person name="Xiao Y."/>
            <person name="Gibbons J.G."/>
            <person name="Terashima K."/>
            <person name="Grigoriev I.V."/>
            <person name="Hibbett D."/>
        </authorList>
    </citation>
    <scope>NUCLEOTIDE SEQUENCE</scope>
    <source>
        <strain evidence="1">Sp2 HRB7682 ss15</strain>
    </source>
</reference>
<protein>
    <submittedName>
        <fullName evidence="1">Uncharacterized protein</fullName>
    </submittedName>
</protein>
<sequence>MSDSHIPGLLHIVDQYYPCPAAQKFLNSPLRIYPERTRGDEGNVNVKWWSSITSCPYYAGAEYHLKIAPGTGSPAPAVIEVKVKVLEVTQPITISLVLKVTLTTESRSINLPSTLVLKVYDRRYAKYLREFYNAPESSVECEKAFHAWASSGSESGVHRTLYQWERKRSADDELDIRAPAEETEAYLATLLGSYHENEITVYERLVSMQGNEIPRFFGSTRFLVESPEYVEGQRLDTFSADALSPALCFIVPSNPGVFGSPKRCREAVIIDFAQARLRWEDEDDEHWKRVKWSTDEEGAVGYVLQKKCGWAYQPTYRYMVLVED</sequence>
<reference evidence="1" key="1">
    <citation type="submission" date="2022-08" db="EMBL/GenBank/DDBJ databases">
        <authorList>
            <consortium name="DOE Joint Genome Institute"/>
            <person name="Min B."/>
            <person name="Riley R."/>
            <person name="Sierra-Patev S."/>
            <person name="Naranjo-Ortiz M."/>
            <person name="Looney B."/>
            <person name="Konkel Z."/>
            <person name="Slot J.C."/>
            <person name="Sakamoto Y."/>
            <person name="Steenwyk J.L."/>
            <person name="Rokas A."/>
            <person name="Carro J."/>
            <person name="Camarero S."/>
            <person name="Ferreira P."/>
            <person name="Molpeceres G."/>
            <person name="Ruiz-Duenas F.J."/>
            <person name="Serrano A."/>
            <person name="Henrissat B."/>
            <person name="Drula E."/>
            <person name="Hughes K.W."/>
            <person name="Mata J.L."/>
            <person name="Ishikawa N.K."/>
            <person name="Vargas-Isla R."/>
            <person name="Ushijima S."/>
            <person name="Smith C.A."/>
            <person name="Ahrendt S."/>
            <person name="Andreopoulos W."/>
            <person name="He G."/>
            <person name="Labutti K."/>
            <person name="Lipzen A."/>
            <person name="Ng V."/>
            <person name="Sandor L."/>
            <person name="Barry K."/>
            <person name="Martinez A.T."/>
            <person name="Xiao Y."/>
            <person name="Gibbons J.G."/>
            <person name="Terashima K."/>
            <person name="Hibbett D.S."/>
            <person name="Grigoriev I.V."/>
        </authorList>
    </citation>
    <scope>NUCLEOTIDE SEQUENCE</scope>
    <source>
        <strain evidence="1">Sp2 HRB7682 ss15</strain>
    </source>
</reference>
<dbReference type="AlphaFoldDB" id="A0A9W9AJ75"/>
<dbReference type="EMBL" id="JANVFS010000012">
    <property type="protein sequence ID" value="KAJ4484176.1"/>
    <property type="molecule type" value="Genomic_DNA"/>
</dbReference>
<proteinExistence type="predicted"/>
<comment type="caution">
    <text evidence="1">The sequence shown here is derived from an EMBL/GenBank/DDBJ whole genome shotgun (WGS) entry which is preliminary data.</text>
</comment>
<organism evidence="1 2">
    <name type="scientific">Lentinula lateritia</name>
    <dbReference type="NCBI Taxonomy" id="40482"/>
    <lineage>
        <taxon>Eukaryota</taxon>
        <taxon>Fungi</taxon>
        <taxon>Dikarya</taxon>
        <taxon>Basidiomycota</taxon>
        <taxon>Agaricomycotina</taxon>
        <taxon>Agaricomycetes</taxon>
        <taxon>Agaricomycetidae</taxon>
        <taxon>Agaricales</taxon>
        <taxon>Marasmiineae</taxon>
        <taxon>Omphalotaceae</taxon>
        <taxon>Lentinula</taxon>
    </lineage>
</organism>
<dbReference type="Proteomes" id="UP001150238">
    <property type="component" value="Unassembled WGS sequence"/>
</dbReference>
<evidence type="ECO:0000313" key="1">
    <source>
        <dbReference type="EMBL" id="KAJ4484176.1"/>
    </source>
</evidence>
<gene>
    <name evidence="1" type="ORF">C8J55DRAFT_548624</name>
</gene>